<protein>
    <recommendedName>
        <fullName evidence="3">histidine kinase</fullName>
        <ecNumber evidence="3">2.7.13.3</ecNumber>
    </recommendedName>
</protein>
<evidence type="ECO:0000256" key="6">
    <source>
        <dbReference type="ARBA" id="ARBA00022679"/>
    </source>
</evidence>
<comment type="catalytic activity">
    <reaction evidence="1">
        <text>ATP + protein L-histidine = ADP + protein N-phospho-L-histidine.</text>
        <dbReference type="EC" id="2.7.13.3"/>
    </reaction>
</comment>
<evidence type="ECO:0000256" key="14">
    <source>
        <dbReference type="SAM" id="Phobius"/>
    </source>
</evidence>
<dbReference type="InterPro" id="IPR036890">
    <property type="entry name" value="HATPase_C_sf"/>
</dbReference>
<keyword evidence="11 14" id="KW-1133">Transmembrane helix</keyword>
<dbReference type="SUPFAM" id="SSF47384">
    <property type="entry name" value="Homodimeric domain of signal transducing histidine kinase"/>
    <property type="match status" value="1"/>
</dbReference>
<gene>
    <name evidence="16" type="ORF">BW892_27580</name>
</gene>
<feature type="domain" description="Histidine kinase" evidence="15">
    <location>
        <begin position="143"/>
        <end position="332"/>
    </location>
</feature>
<evidence type="ECO:0000313" key="17">
    <source>
        <dbReference type="Proteomes" id="UP000191124"/>
    </source>
</evidence>
<dbReference type="PANTHER" id="PTHR45528">
    <property type="entry name" value="SENSOR HISTIDINE KINASE CPXA"/>
    <property type="match status" value="1"/>
</dbReference>
<dbReference type="InterPro" id="IPR003661">
    <property type="entry name" value="HisK_dim/P_dom"/>
</dbReference>
<feature type="transmembrane region" description="Helical" evidence="14">
    <location>
        <begin position="49"/>
        <end position="70"/>
    </location>
</feature>
<dbReference type="Proteomes" id="UP000191124">
    <property type="component" value="Unassembled WGS sequence"/>
</dbReference>
<keyword evidence="6" id="KW-0808">Transferase</keyword>
<comment type="caution">
    <text evidence="16">The sequence shown here is derived from an EMBL/GenBank/DDBJ whole genome shotgun (WGS) entry which is preliminary data.</text>
</comment>
<keyword evidence="5" id="KW-0597">Phosphoprotein</keyword>
<evidence type="ECO:0000256" key="12">
    <source>
        <dbReference type="ARBA" id="ARBA00023012"/>
    </source>
</evidence>
<dbReference type="InterPro" id="IPR036097">
    <property type="entry name" value="HisK_dim/P_sf"/>
</dbReference>
<dbReference type="PANTHER" id="PTHR45528:SF9">
    <property type="entry name" value="SENSOR HISTIDINE KINASE YBDK"/>
    <property type="match status" value="1"/>
</dbReference>
<dbReference type="FunFam" id="3.30.565.10:FF:000267">
    <property type="entry name" value="Two-component sensor histidine kinase"/>
    <property type="match status" value="1"/>
</dbReference>
<comment type="subcellular location">
    <subcellularLocation>
        <location evidence="2">Cell membrane</location>
        <topology evidence="2">Multi-pass membrane protein</topology>
    </subcellularLocation>
</comment>
<dbReference type="GO" id="GO:0005886">
    <property type="term" value="C:plasma membrane"/>
    <property type="evidence" value="ECO:0007669"/>
    <property type="project" value="UniProtKB-SubCell"/>
</dbReference>
<dbReference type="Pfam" id="PF00512">
    <property type="entry name" value="HisKA"/>
    <property type="match status" value="1"/>
</dbReference>
<dbReference type="GO" id="GO:0000155">
    <property type="term" value="F:phosphorelay sensor kinase activity"/>
    <property type="evidence" value="ECO:0007669"/>
    <property type="project" value="InterPro"/>
</dbReference>
<dbReference type="Gene3D" id="1.10.287.130">
    <property type="match status" value="1"/>
</dbReference>
<dbReference type="CDD" id="cd06225">
    <property type="entry name" value="HAMP"/>
    <property type="match status" value="1"/>
</dbReference>
<dbReference type="InterPro" id="IPR003594">
    <property type="entry name" value="HATPase_dom"/>
</dbReference>
<keyword evidence="12" id="KW-0902">Two-component regulatory system</keyword>
<dbReference type="Pfam" id="PF02518">
    <property type="entry name" value="HATPase_c"/>
    <property type="match status" value="1"/>
</dbReference>
<name>A0A1S9U5Q6_BACCE</name>
<evidence type="ECO:0000256" key="2">
    <source>
        <dbReference type="ARBA" id="ARBA00004651"/>
    </source>
</evidence>
<organism evidence="16 17">
    <name type="scientific">Bacillus cereus</name>
    <dbReference type="NCBI Taxonomy" id="1396"/>
    <lineage>
        <taxon>Bacteria</taxon>
        <taxon>Bacillati</taxon>
        <taxon>Bacillota</taxon>
        <taxon>Bacilli</taxon>
        <taxon>Bacillales</taxon>
        <taxon>Bacillaceae</taxon>
        <taxon>Bacillus</taxon>
        <taxon>Bacillus cereus group</taxon>
    </lineage>
</organism>
<dbReference type="PROSITE" id="PS50109">
    <property type="entry name" value="HIS_KIN"/>
    <property type="match status" value="1"/>
</dbReference>
<feature type="transmembrane region" description="Helical" evidence="14">
    <location>
        <begin position="9"/>
        <end position="37"/>
    </location>
</feature>
<proteinExistence type="predicted"/>
<evidence type="ECO:0000256" key="8">
    <source>
        <dbReference type="ARBA" id="ARBA00022741"/>
    </source>
</evidence>
<accession>A0A1S9U5Q6</accession>
<dbReference type="InterPro" id="IPR003660">
    <property type="entry name" value="HAMP_dom"/>
</dbReference>
<dbReference type="SMART" id="SM00387">
    <property type="entry name" value="HATPase_c"/>
    <property type="match status" value="1"/>
</dbReference>
<dbReference type="AlphaFoldDB" id="A0A1S9U5Q6"/>
<dbReference type="InterPro" id="IPR050398">
    <property type="entry name" value="HssS/ArlS-like"/>
</dbReference>
<dbReference type="InterPro" id="IPR005467">
    <property type="entry name" value="His_kinase_dom"/>
</dbReference>
<evidence type="ECO:0000256" key="3">
    <source>
        <dbReference type="ARBA" id="ARBA00012438"/>
    </source>
</evidence>
<keyword evidence="4" id="KW-1003">Cell membrane</keyword>
<evidence type="ECO:0000256" key="5">
    <source>
        <dbReference type="ARBA" id="ARBA00022553"/>
    </source>
</evidence>
<sequence>MNLKKKYQLLLFSAIISVPLLLLSISILVSVIYNVVFKTKNKNIPFHESFAYPTMLIIFLLSLLVIAFLFSKSINSLLNKINVLNQTIRDLAGDKKIPSIVEVKSDDEMGELIRSVNLLIERTTYRELELQQQEQIKKELLNKLRHDINTPLTAVRLQLYYLEGEYEEQAPVLESLYEQIQYISDLTNEFNIQSTETIENIYIVNDEVNIHNLIENMVKKWSYLYSIHEIELAYNPQDKGLVWNSNELWIQRLFDNIFQNVLKHSQAKKLKIIIDEDIVSFRDNGIGFDINVKGTGIGLKNIEDISKMFNIKYTLQSNSEGTMLSFKNTQKNI</sequence>
<evidence type="ECO:0000256" key="4">
    <source>
        <dbReference type="ARBA" id="ARBA00022475"/>
    </source>
</evidence>
<evidence type="ECO:0000313" key="16">
    <source>
        <dbReference type="EMBL" id="OOR17379.1"/>
    </source>
</evidence>
<evidence type="ECO:0000256" key="7">
    <source>
        <dbReference type="ARBA" id="ARBA00022692"/>
    </source>
</evidence>
<keyword evidence="10" id="KW-0067">ATP-binding</keyword>
<dbReference type="SMART" id="SM00388">
    <property type="entry name" value="HisKA"/>
    <property type="match status" value="1"/>
</dbReference>
<keyword evidence="7 14" id="KW-0812">Transmembrane</keyword>
<keyword evidence="8" id="KW-0547">Nucleotide-binding</keyword>
<dbReference type="RefSeq" id="WP_078182188.1">
    <property type="nucleotide sequence ID" value="NZ_MUAL01000136.1"/>
</dbReference>
<dbReference type="Gene3D" id="6.10.340.10">
    <property type="match status" value="1"/>
</dbReference>
<keyword evidence="13 14" id="KW-0472">Membrane</keyword>
<evidence type="ECO:0000256" key="13">
    <source>
        <dbReference type="ARBA" id="ARBA00023136"/>
    </source>
</evidence>
<keyword evidence="9 16" id="KW-0418">Kinase</keyword>
<reference evidence="16 17" key="1">
    <citation type="submission" date="2017-01" db="EMBL/GenBank/DDBJ databases">
        <title>Bacillus cereus isolates.</title>
        <authorList>
            <person name="Beno S.M."/>
        </authorList>
    </citation>
    <scope>NUCLEOTIDE SEQUENCE [LARGE SCALE GENOMIC DNA]</scope>
    <source>
        <strain evidence="16 17">FSL M7-1219</strain>
    </source>
</reference>
<dbReference type="FunFam" id="1.10.287.130:FF:000137">
    <property type="entry name" value="Sensor histidine kinase YbdK"/>
    <property type="match status" value="1"/>
</dbReference>
<evidence type="ECO:0000256" key="9">
    <source>
        <dbReference type="ARBA" id="ARBA00022777"/>
    </source>
</evidence>
<dbReference type="SUPFAM" id="SSF55874">
    <property type="entry name" value="ATPase domain of HSP90 chaperone/DNA topoisomerase II/histidine kinase"/>
    <property type="match status" value="1"/>
</dbReference>
<dbReference type="Gene3D" id="3.30.565.10">
    <property type="entry name" value="Histidine kinase-like ATPase, C-terminal domain"/>
    <property type="match status" value="1"/>
</dbReference>
<dbReference type="EMBL" id="MUAL01000136">
    <property type="protein sequence ID" value="OOR17379.1"/>
    <property type="molecule type" value="Genomic_DNA"/>
</dbReference>
<evidence type="ECO:0000259" key="15">
    <source>
        <dbReference type="PROSITE" id="PS50109"/>
    </source>
</evidence>
<dbReference type="CDD" id="cd00082">
    <property type="entry name" value="HisKA"/>
    <property type="match status" value="1"/>
</dbReference>
<evidence type="ECO:0000256" key="1">
    <source>
        <dbReference type="ARBA" id="ARBA00000085"/>
    </source>
</evidence>
<dbReference type="GO" id="GO:0005524">
    <property type="term" value="F:ATP binding"/>
    <property type="evidence" value="ECO:0007669"/>
    <property type="project" value="UniProtKB-KW"/>
</dbReference>
<evidence type="ECO:0000256" key="11">
    <source>
        <dbReference type="ARBA" id="ARBA00022989"/>
    </source>
</evidence>
<evidence type="ECO:0000256" key="10">
    <source>
        <dbReference type="ARBA" id="ARBA00022840"/>
    </source>
</evidence>
<dbReference type="Pfam" id="PF00672">
    <property type="entry name" value="HAMP"/>
    <property type="match status" value="1"/>
</dbReference>
<dbReference type="EC" id="2.7.13.3" evidence="3"/>